<dbReference type="InterPro" id="IPR050109">
    <property type="entry name" value="HTH-type_TetR-like_transc_reg"/>
</dbReference>
<dbReference type="PROSITE" id="PS01081">
    <property type="entry name" value="HTH_TETR_1"/>
    <property type="match status" value="1"/>
</dbReference>
<dbReference type="InterPro" id="IPR023772">
    <property type="entry name" value="DNA-bd_HTH_TetR-type_CS"/>
</dbReference>
<keyword evidence="7" id="KW-1185">Reference proteome</keyword>
<dbReference type="InterPro" id="IPR049149">
    <property type="entry name" value="TetR/AcrR_C"/>
</dbReference>
<dbReference type="AlphaFoldDB" id="A0A5C5UAK8"/>
<proteinExistence type="predicted"/>
<gene>
    <name evidence="6" type="ORF">FRX94_10115</name>
</gene>
<organism evidence="6 7">
    <name type="scientific">Corynebacterium canis</name>
    <dbReference type="NCBI Taxonomy" id="679663"/>
    <lineage>
        <taxon>Bacteria</taxon>
        <taxon>Bacillati</taxon>
        <taxon>Actinomycetota</taxon>
        <taxon>Actinomycetes</taxon>
        <taxon>Mycobacteriales</taxon>
        <taxon>Corynebacteriaceae</taxon>
        <taxon>Corynebacterium</taxon>
    </lineage>
</organism>
<evidence type="ECO:0000256" key="1">
    <source>
        <dbReference type="ARBA" id="ARBA00023015"/>
    </source>
</evidence>
<evidence type="ECO:0000256" key="2">
    <source>
        <dbReference type="ARBA" id="ARBA00023125"/>
    </source>
</evidence>
<dbReference type="Pfam" id="PF00440">
    <property type="entry name" value="TetR_N"/>
    <property type="match status" value="1"/>
</dbReference>
<reference evidence="6 7" key="1">
    <citation type="submission" date="2019-08" db="EMBL/GenBank/DDBJ databases">
        <authorList>
            <person name="Lei W."/>
        </authorList>
    </citation>
    <scope>NUCLEOTIDE SEQUENCE [LARGE SCALE GENOMIC DNA]</scope>
    <source>
        <strain evidence="6 7">CCUG 58627</strain>
    </source>
</reference>
<dbReference type="EMBL" id="VOHM01000024">
    <property type="protein sequence ID" value="TWT22918.1"/>
    <property type="molecule type" value="Genomic_DNA"/>
</dbReference>
<keyword evidence="1" id="KW-0805">Transcription regulation</keyword>
<dbReference type="Proteomes" id="UP000320791">
    <property type="component" value="Unassembled WGS sequence"/>
</dbReference>
<dbReference type="InterPro" id="IPR001647">
    <property type="entry name" value="HTH_TetR"/>
</dbReference>
<evidence type="ECO:0000256" key="4">
    <source>
        <dbReference type="PROSITE-ProRule" id="PRU00335"/>
    </source>
</evidence>
<dbReference type="RefSeq" id="WP_146325193.1">
    <property type="nucleotide sequence ID" value="NZ_BAABLR010000016.1"/>
</dbReference>
<dbReference type="OrthoDB" id="7252896at2"/>
<dbReference type="PANTHER" id="PTHR30055">
    <property type="entry name" value="HTH-TYPE TRANSCRIPTIONAL REGULATOR RUTR"/>
    <property type="match status" value="1"/>
</dbReference>
<protein>
    <submittedName>
        <fullName evidence="6">TetR/AcrR family transcriptional regulator</fullName>
    </submittedName>
</protein>
<dbReference type="GO" id="GO:0000976">
    <property type="term" value="F:transcription cis-regulatory region binding"/>
    <property type="evidence" value="ECO:0007669"/>
    <property type="project" value="TreeGrafter"/>
</dbReference>
<dbReference type="PANTHER" id="PTHR30055:SF240">
    <property type="entry name" value="HTH-TYPE TRANSCRIPTIONAL REGULATOR ACRR"/>
    <property type="match status" value="1"/>
</dbReference>
<dbReference type="Gene3D" id="1.10.357.10">
    <property type="entry name" value="Tetracycline Repressor, domain 2"/>
    <property type="match status" value="1"/>
</dbReference>
<dbReference type="Pfam" id="PF21303">
    <property type="entry name" value="TetR_C_39"/>
    <property type="match status" value="1"/>
</dbReference>
<name>A0A5C5UAK8_9CORY</name>
<sequence length="209" mass="22773">MTTTPRIAKTAPERRTEILDAAEKLFTTQGVEATSIEHILNEVGIARGTLYYHFKSKHDILRALVTRTTNRMISRAEAIAQQPAPAPQKFLAVMSAARANEQELELAERLHTNGNAEFHVLSIVEAVTKFTPMLTEIVEQGIAEGTFHTEHPREAVEILLTAAGMLLDGGIFIGQDAELPRRTAGLVHAAEILLGCEPGSFAPIIEANS</sequence>
<dbReference type="InterPro" id="IPR009057">
    <property type="entry name" value="Homeodomain-like_sf"/>
</dbReference>
<keyword evidence="3" id="KW-0804">Transcription</keyword>
<evidence type="ECO:0000313" key="7">
    <source>
        <dbReference type="Proteomes" id="UP000320791"/>
    </source>
</evidence>
<evidence type="ECO:0000256" key="3">
    <source>
        <dbReference type="ARBA" id="ARBA00023163"/>
    </source>
</evidence>
<dbReference type="GO" id="GO:0003700">
    <property type="term" value="F:DNA-binding transcription factor activity"/>
    <property type="evidence" value="ECO:0007669"/>
    <property type="project" value="TreeGrafter"/>
</dbReference>
<feature type="DNA-binding region" description="H-T-H motif" evidence="4">
    <location>
        <begin position="35"/>
        <end position="54"/>
    </location>
</feature>
<evidence type="ECO:0000313" key="6">
    <source>
        <dbReference type="EMBL" id="TWT22918.1"/>
    </source>
</evidence>
<dbReference type="SUPFAM" id="SSF46689">
    <property type="entry name" value="Homeodomain-like"/>
    <property type="match status" value="1"/>
</dbReference>
<feature type="domain" description="HTH tetR-type" evidence="5">
    <location>
        <begin position="12"/>
        <end position="72"/>
    </location>
</feature>
<dbReference type="PRINTS" id="PR00455">
    <property type="entry name" value="HTHTETR"/>
</dbReference>
<comment type="caution">
    <text evidence="6">The sequence shown here is derived from an EMBL/GenBank/DDBJ whole genome shotgun (WGS) entry which is preliminary data.</text>
</comment>
<keyword evidence="2 4" id="KW-0238">DNA-binding</keyword>
<dbReference type="PROSITE" id="PS50977">
    <property type="entry name" value="HTH_TETR_2"/>
    <property type="match status" value="1"/>
</dbReference>
<accession>A0A5C5UAK8</accession>
<evidence type="ECO:0000259" key="5">
    <source>
        <dbReference type="PROSITE" id="PS50977"/>
    </source>
</evidence>